<protein>
    <submittedName>
        <fullName evidence="2">Uncharacterized protein</fullName>
    </submittedName>
</protein>
<dbReference type="HOGENOM" id="CLU_3405423_0_0_6"/>
<dbReference type="EMBL" id="AP011177">
    <property type="protein sequence ID" value="BAJ02995.1"/>
    <property type="molecule type" value="Genomic_DNA"/>
</dbReference>
<sequence>MYSHQALTQIPVSNSPDPHLPLPHQSSIIK</sequence>
<feature type="compositionally biased region" description="Polar residues" evidence="1">
    <location>
        <begin position="1"/>
        <end position="16"/>
    </location>
</feature>
<dbReference type="AlphaFoldDB" id="D4ZAF0"/>
<dbReference type="STRING" id="637905.SVI_3024"/>
<evidence type="ECO:0000313" key="3">
    <source>
        <dbReference type="Proteomes" id="UP000002350"/>
    </source>
</evidence>
<keyword evidence="3" id="KW-1185">Reference proteome</keyword>
<reference evidence="3" key="1">
    <citation type="journal article" date="2010" name="Mol. Biosyst.">
        <title>Complete genome sequence and comparative analysis of Shewanella violacea, a psychrophilic and piezophilic bacterium from deep sea floor sediments.</title>
        <authorList>
            <person name="Aono E."/>
            <person name="Baba T."/>
            <person name="Ara T."/>
            <person name="Nishi T."/>
            <person name="Nakamichi T."/>
            <person name="Inamoto E."/>
            <person name="Toyonaga H."/>
            <person name="Hasegawa M."/>
            <person name="Takai Y."/>
            <person name="Okumura Y."/>
            <person name="Baba M."/>
            <person name="Tomita M."/>
            <person name="Kato C."/>
            <person name="Oshima T."/>
            <person name="Nakasone K."/>
            <person name="Mori H."/>
        </authorList>
    </citation>
    <scope>NUCLEOTIDE SEQUENCE [LARGE SCALE GENOMIC DNA]</scope>
    <source>
        <strain evidence="3">JCM 10179 / CIP 106290 / LMG 19151 / DSS12</strain>
    </source>
</reference>
<gene>
    <name evidence="2" type="ordered locus">SVI_3024</name>
</gene>
<feature type="region of interest" description="Disordered" evidence="1">
    <location>
        <begin position="1"/>
        <end position="30"/>
    </location>
</feature>
<dbReference type="Proteomes" id="UP000002350">
    <property type="component" value="Chromosome"/>
</dbReference>
<name>D4ZAF0_SHEVD</name>
<accession>D4ZAF0</accession>
<dbReference type="KEGG" id="svo:SVI_3024"/>
<organism evidence="2 3">
    <name type="scientific">Shewanella violacea (strain JCM 10179 / CIP 106290 / LMG 19151 / DSS12)</name>
    <dbReference type="NCBI Taxonomy" id="637905"/>
    <lineage>
        <taxon>Bacteria</taxon>
        <taxon>Pseudomonadati</taxon>
        <taxon>Pseudomonadota</taxon>
        <taxon>Gammaproteobacteria</taxon>
        <taxon>Alteromonadales</taxon>
        <taxon>Shewanellaceae</taxon>
        <taxon>Shewanella</taxon>
    </lineage>
</organism>
<evidence type="ECO:0000313" key="2">
    <source>
        <dbReference type="EMBL" id="BAJ02995.1"/>
    </source>
</evidence>
<proteinExistence type="predicted"/>
<evidence type="ECO:0000256" key="1">
    <source>
        <dbReference type="SAM" id="MobiDB-lite"/>
    </source>
</evidence>